<proteinExistence type="predicted"/>
<dbReference type="RefSeq" id="WP_379900324.1">
    <property type="nucleotide sequence ID" value="NZ_JBHRTR010000025.1"/>
</dbReference>
<dbReference type="SUPFAM" id="SSF101738">
    <property type="entry name" value="SspB-like"/>
    <property type="match status" value="1"/>
</dbReference>
<gene>
    <name evidence="2" type="ORF">ACFOGJ_11310</name>
</gene>
<evidence type="ECO:0000256" key="1">
    <source>
        <dbReference type="SAM" id="MobiDB-lite"/>
    </source>
</evidence>
<feature type="compositionally biased region" description="Low complexity" evidence="1">
    <location>
        <begin position="163"/>
        <end position="178"/>
    </location>
</feature>
<dbReference type="Pfam" id="PF04386">
    <property type="entry name" value="SspB"/>
    <property type="match status" value="1"/>
</dbReference>
<dbReference type="EMBL" id="JBHRTR010000025">
    <property type="protein sequence ID" value="MFC3227823.1"/>
    <property type="molecule type" value="Genomic_DNA"/>
</dbReference>
<accession>A0ABV7KZU7</accession>
<dbReference type="Gene3D" id="2.30.30.220">
    <property type="entry name" value="SspB-like"/>
    <property type="match status" value="1"/>
</dbReference>
<protein>
    <submittedName>
        <fullName evidence="2">SspB family protein</fullName>
    </submittedName>
</protein>
<feature type="region of interest" description="Disordered" evidence="1">
    <location>
        <begin position="123"/>
        <end position="203"/>
    </location>
</feature>
<dbReference type="Proteomes" id="UP001595528">
    <property type="component" value="Unassembled WGS sequence"/>
</dbReference>
<keyword evidence="3" id="KW-1185">Reference proteome</keyword>
<name>A0ABV7KZU7_9PROT</name>
<organism evidence="2 3">
    <name type="scientific">Marinibaculum pumilum</name>
    <dbReference type="NCBI Taxonomy" id="1766165"/>
    <lineage>
        <taxon>Bacteria</taxon>
        <taxon>Pseudomonadati</taxon>
        <taxon>Pseudomonadota</taxon>
        <taxon>Alphaproteobacteria</taxon>
        <taxon>Rhodospirillales</taxon>
        <taxon>Rhodospirillaceae</taxon>
        <taxon>Marinibaculum</taxon>
    </lineage>
</organism>
<sequence length="203" mass="22043">MGRDQMDYARMVEDALRDVVRKALIQVSENGLPGEHYFYITFRTDQPGVEMADYLRERYPQEMTIVLQHQFWGLEVEEEAFSVLLSFNKVHERLRVPLRTLVGFSDPTAQFGLQFTVLEDEDGVDSAAPPEGSKALGPAATPGLPAPAGGPSPGRTDIAGDMLPDLAAGEGEAGPPAGEGEDGAPQDNVVTLDAFRKKQGQKD</sequence>
<feature type="compositionally biased region" description="Basic and acidic residues" evidence="1">
    <location>
        <begin position="194"/>
        <end position="203"/>
    </location>
</feature>
<reference evidence="3" key="1">
    <citation type="journal article" date="2019" name="Int. J. Syst. Evol. Microbiol.">
        <title>The Global Catalogue of Microorganisms (GCM) 10K type strain sequencing project: providing services to taxonomists for standard genome sequencing and annotation.</title>
        <authorList>
            <consortium name="The Broad Institute Genomics Platform"/>
            <consortium name="The Broad Institute Genome Sequencing Center for Infectious Disease"/>
            <person name="Wu L."/>
            <person name="Ma J."/>
        </authorList>
    </citation>
    <scope>NUCLEOTIDE SEQUENCE [LARGE SCALE GENOMIC DNA]</scope>
    <source>
        <strain evidence="3">KCTC 42964</strain>
    </source>
</reference>
<dbReference type="InterPro" id="IPR007481">
    <property type="entry name" value="SspB"/>
</dbReference>
<comment type="caution">
    <text evidence="2">The sequence shown here is derived from an EMBL/GenBank/DDBJ whole genome shotgun (WGS) entry which is preliminary data.</text>
</comment>
<evidence type="ECO:0000313" key="3">
    <source>
        <dbReference type="Proteomes" id="UP001595528"/>
    </source>
</evidence>
<dbReference type="InterPro" id="IPR036760">
    <property type="entry name" value="SspB-like_sf"/>
</dbReference>
<evidence type="ECO:0000313" key="2">
    <source>
        <dbReference type="EMBL" id="MFC3227823.1"/>
    </source>
</evidence>